<sequence>MVSAYLTRIMYELVENGLPAIDPEKLEGHIAERIGDTPDTTYLDVLDGMRRLLEQTGEVLDEIKEVEMRKSQRKNRNLMKSAA</sequence>
<dbReference type="HOGENOM" id="CLU_2537068_0_0_7"/>
<evidence type="ECO:0000313" key="2">
    <source>
        <dbReference type="Proteomes" id="UP000007845"/>
    </source>
</evidence>
<dbReference type="STRING" id="641491.DND132_2487"/>
<organism evidence="1 2">
    <name type="scientific">Pseudodesulfovibrio mercurii</name>
    <dbReference type="NCBI Taxonomy" id="641491"/>
    <lineage>
        <taxon>Bacteria</taxon>
        <taxon>Pseudomonadati</taxon>
        <taxon>Thermodesulfobacteriota</taxon>
        <taxon>Desulfovibrionia</taxon>
        <taxon>Desulfovibrionales</taxon>
        <taxon>Desulfovibrionaceae</taxon>
    </lineage>
</organism>
<proteinExistence type="predicted"/>
<dbReference type="EMBL" id="CP003220">
    <property type="protein sequence ID" value="EGB15690.1"/>
    <property type="molecule type" value="Genomic_DNA"/>
</dbReference>
<dbReference type="Proteomes" id="UP000007845">
    <property type="component" value="Chromosome"/>
</dbReference>
<protein>
    <submittedName>
        <fullName evidence="1">Uncharacterized protein</fullName>
    </submittedName>
</protein>
<keyword evidence="2" id="KW-1185">Reference proteome</keyword>
<dbReference type="RefSeq" id="WP_014323116.1">
    <property type="nucleotide sequence ID" value="NC_016803.1"/>
</dbReference>
<name>F0JCL0_9BACT</name>
<dbReference type="AlphaFoldDB" id="F0JCL0"/>
<gene>
    <name evidence="1" type="ORF">DND132_2487</name>
</gene>
<evidence type="ECO:0000313" key="1">
    <source>
        <dbReference type="EMBL" id="EGB15690.1"/>
    </source>
</evidence>
<reference evidence="1 2" key="1">
    <citation type="journal article" date="2011" name="J. Bacteriol.">
        <title>Genome sequence of the mercury-methylating strain Desulfovibrio desulfuricans ND132.</title>
        <authorList>
            <person name="Brown S.D."/>
            <person name="Gilmour C.C."/>
            <person name="Kucken A.M."/>
            <person name="Wall J.D."/>
            <person name="Elias D.A."/>
            <person name="Brandt C.C."/>
            <person name="Podar M."/>
            <person name="Chertkov O."/>
            <person name="Held B."/>
            <person name="Bruce D.C."/>
            <person name="Detter J.C."/>
            <person name="Tapia R."/>
            <person name="Han C.S."/>
            <person name="Goodwin L.A."/>
            <person name="Cheng J.F."/>
            <person name="Pitluck S."/>
            <person name="Woyke T."/>
            <person name="Mikhailova N."/>
            <person name="Ivanova N.N."/>
            <person name="Han J."/>
            <person name="Lucas S."/>
            <person name="Lapidus A.L."/>
            <person name="Land M.L."/>
            <person name="Hauser L.J."/>
            <person name="Palumbo A.V."/>
        </authorList>
    </citation>
    <scope>NUCLEOTIDE SEQUENCE [LARGE SCALE GENOMIC DNA]</scope>
    <source>
        <strain evidence="1 2">ND132</strain>
    </source>
</reference>
<accession>F0JCL0</accession>
<dbReference type="KEGG" id="ddn:DND132_2487"/>